<gene>
    <name evidence="2" type="ORF">J2Z42_000623</name>
</gene>
<dbReference type="Proteomes" id="UP001519307">
    <property type="component" value="Unassembled WGS sequence"/>
</dbReference>
<dbReference type="InterPro" id="IPR051396">
    <property type="entry name" value="Bact_Antivir_Def_Nuclease"/>
</dbReference>
<dbReference type="InterPro" id="IPR003593">
    <property type="entry name" value="AAA+_ATPase"/>
</dbReference>
<comment type="caution">
    <text evidence="2">The sequence shown here is derived from an EMBL/GenBank/DDBJ whole genome shotgun (WGS) entry which is preliminary data.</text>
</comment>
<dbReference type="GO" id="GO:0005524">
    <property type="term" value="F:ATP binding"/>
    <property type="evidence" value="ECO:0007669"/>
    <property type="project" value="UniProtKB-KW"/>
</dbReference>
<protein>
    <submittedName>
        <fullName evidence="2">ATP-binding protein involved in virulence</fullName>
    </submittedName>
</protein>
<evidence type="ECO:0000313" key="2">
    <source>
        <dbReference type="EMBL" id="MBP2031958.1"/>
    </source>
</evidence>
<keyword evidence="2" id="KW-0547">Nucleotide-binding</keyword>
<dbReference type="PANTHER" id="PTHR43581:SF2">
    <property type="entry name" value="EXCINUCLEASE ATPASE SUBUNIT"/>
    <property type="match status" value="1"/>
</dbReference>
<dbReference type="RefSeq" id="WP_209700899.1">
    <property type="nucleotide sequence ID" value="NZ_JAGGLM010000002.1"/>
</dbReference>
<name>A0ABS4KPK0_9CLOT</name>
<accession>A0ABS4KPK0</accession>
<dbReference type="SMART" id="SM00382">
    <property type="entry name" value="AAA"/>
    <property type="match status" value="1"/>
</dbReference>
<proteinExistence type="predicted"/>
<feature type="domain" description="AAA+ ATPase" evidence="1">
    <location>
        <begin position="28"/>
        <end position="294"/>
    </location>
</feature>
<organism evidence="2 3">
    <name type="scientific">Clostridium algifaecis</name>
    <dbReference type="NCBI Taxonomy" id="1472040"/>
    <lineage>
        <taxon>Bacteria</taxon>
        <taxon>Bacillati</taxon>
        <taxon>Bacillota</taxon>
        <taxon>Clostridia</taxon>
        <taxon>Eubacteriales</taxon>
        <taxon>Clostridiaceae</taxon>
        <taxon>Clostridium</taxon>
    </lineage>
</organism>
<dbReference type="SUPFAM" id="SSF52540">
    <property type="entry name" value="P-loop containing nucleoside triphosphate hydrolases"/>
    <property type="match status" value="1"/>
</dbReference>
<keyword evidence="3" id="KW-1185">Reference proteome</keyword>
<dbReference type="Gene3D" id="3.40.50.300">
    <property type="entry name" value="P-loop containing nucleotide triphosphate hydrolases"/>
    <property type="match status" value="1"/>
</dbReference>
<dbReference type="InterPro" id="IPR027417">
    <property type="entry name" value="P-loop_NTPase"/>
</dbReference>
<evidence type="ECO:0000259" key="1">
    <source>
        <dbReference type="SMART" id="SM00382"/>
    </source>
</evidence>
<dbReference type="InterPro" id="IPR003959">
    <property type="entry name" value="ATPase_AAA_core"/>
</dbReference>
<reference evidence="2 3" key="1">
    <citation type="submission" date="2021-03" db="EMBL/GenBank/DDBJ databases">
        <title>Genomic Encyclopedia of Type Strains, Phase IV (KMG-IV): sequencing the most valuable type-strain genomes for metagenomic binning, comparative biology and taxonomic classification.</title>
        <authorList>
            <person name="Goeker M."/>
        </authorList>
    </citation>
    <scope>NUCLEOTIDE SEQUENCE [LARGE SCALE GENOMIC DNA]</scope>
    <source>
        <strain evidence="2 3">DSM 28783</strain>
    </source>
</reference>
<keyword evidence="2" id="KW-0067">ATP-binding</keyword>
<dbReference type="EMBL" id="JAGGLM010000002">
    <property type="protein sequence ID" value="MBP2031958.1"/>
    <property type="molecule type" value="Genomic_DNA"/>
</dbReference>
<evidence type="ECO:0000313" key="3">
    <source>
        <dbReference type="Proteomes" id="UP001519307"/>
    </source>
</evidence>
<dbReference type="Pfam" id="PF13304">
    <property type="entry name" value="AAA_21"/>
    <property type="match status" value="1"/>
</dbReference>
<dbReference type="PANTHER" id="PTHR43581">
    <property type="entry name" value="ATP/GTP PHOSPHATASE"/>
    <property type="match status" value="1"/>
</dbReference>
<sequence length="386" mass="44460">MKVEKIKFNNHEIFNNLEIDFKDNNGKILDTIVIIGENGSGKTTLLKSIYDAFDIDERGYKELEDNKVELTPALYTATVKLENNEIGILQLEVVSLEKRCSINESKVVYMSTEINFEKINKVDNTLNFVPDFRNIIDQRMTQNIPSFIATKINKEIFKNRNKTIGEVIDKVCDDINSIFSVMDLDVKLVGLSETSETKPIFRNSLGKEFDITGLSSGEKQLFLRALSLKFLEVNNSIILIDEPEISLHPEWQGRIIDVYESIGENNQLIIATHSPHIIGDIELKQLRIIKKEKDGIKLVDNRDLNETYGKSIGDILSTTMKLNSLRNEDITIKLNKVYELLNKNLYDTKEFEDIFNYLRKYLGDLDKDIMRIRLDISVRRKRNAQG</sequence>